<dbReference type="Gene3D" id="2.60.40.10">
    <property type="entry name" value="Immunoglobulins"/>
    <property type="match status" value="10"/>
</dbReference>
<gene>
    <name evidence="5" type="ordered locus">CPS_2430</name>
</gene>
<name>Q481X2_COLP3</name>
<feature type="domain" description="RapA2 cadherin-like" evidence="2">
    <location>
        <begin position="1430"/>
        <end position="1511"/>
    </location>
</feature>
<accession>Q481X2</accession>
<feature type="compositionally biased region" description="Basic and acidic residues" evidence="1">
    <location>
        <begin position="1"/>
        <end position="48"/>
    </location>
</feature>
<dbReference type="Gene3D" id="2.60.40.2810">
    <property type="match status" value="1"/>
</dbReference>
<proteinExistence type="predicted"/>
<dbReference type="InterPro" id="IPR049826">
    <property type="entry name" value="Ig-like_ice"/>
</dbReference>
<feature type="region of interest" description="Disordered" evidence="1">
    <location>
        <begin position="104"/>
        <end position="152"/>
    </location>
</feature>
<dbReference type="NCBIfam" id="NF012211">
    <property type="entry name" value="tand_rpt_95"/>
    <property type="match status" value="7"/>
</dbReference>
<evidence type="ECO:0000256" key="1">
    <source>
        <dbReference type="SAM" id="MobiDB-lite"/>
    </source>
</evidence>
<feature type="domain" description="Cadherin-like" evidence="3">
    <location>
        <begin position="1795"/>
        <end position="1891"/>
    </location>
</feature>
<feature type="compositionally biased region" description="Polar residues" evidence="1">
    <location>
        <begin position="104"/>
        <end position="137"/>
    </location>
</feature>
<dbReference type="NCBIfam" id="NF012196">
    <property type="entry name" value="Ig_like_ice"/>
    <property type="match status" value="2"/>
</dbReference>
<feature type="domain" description="Cadherin-like" evidence="3">
    <location>
        <begin position="2235"/>
        <end position="2332"/>
    </location>
</feature>
<sequence>MTNDKDKSNPKDEVGKEEAKKARDLKLSQEKALKTDKDVERLKAKEFKSTSTYQGASNADLVADKSSILIAENQKNSGVEASPEEHTDDSDLLASNLEQSSLIDDTSKSLNENTSDSVTNQDETSEQTEGNAKTPQLTRIGKGGGVTTPEGATVHFSSEYNVGSQVGNENTASNNSINALKESANKIPPLNQTITPEALANATEQLTDKAKAGGSTQALSKEIPQIVAVQPPEQIQQKVPEPLRQEIPLSAVITLNEITLDNTINKVESSALVQITGTVGGDVKDNDLVTLIIGNQVFNGVVVNGIFQIAVSGSSLLNEDKVIAELTVNNAEGHSLTVSTEQHYLVDTSIFAKDDQSTAVEDQGALATSGNVLGNDDQDSTHVTTTDFVGRFGIYHFKTDGSYTYELDNTKVQSFRAGEHHEDFAYYEIKDNAGNTTTAKLTTLIEGTNDRGIIFGTSTASLTEDKDVHSGQLRVDGALTVTDVDAGENQFSAENIQGQFGSLSINNLGHWTYTADNSQPTIQGLKTGESVTDTVLVHSLGGTQQKVTITIDGTDDKAVISGTSTAQLTEDQDVHAGQLRIDGALTVTDLDNGQAQFSAESLQGQFGSLSINNLGHWIYTADNSQPTIQGLKTGESVTDTVLVHSVDGTSQQISVTINGTDDKAVIAGTSTASLTEDKDVQSGLLRVDGALTVTDEDNGQAQFSAESLQGQFGTLSINNLGHWTYTADNSQPTIQGLKTGESVTDKVLVHSIDGTEQQVTVTINGTDDTAIIGGTSTASVTEDINANAVNTLKGHTAIHHGIATHGQLTVSDFDKGESHFVGQQTDQAHGTFILNENGFWNYTVDNSSSAVQSIGLGQSITDTISVSSADGTTHDIVVTIQGTNDAPKVSAEVILQTGTEDTNIILTQTQLLANSSDIDSNDLNQLQVDSITSNHGVVTTNADGSFTFHPDQDYNGQVHFTYDVKDSHGGLTHTGATTSLTAIQDNAVITGQDSGDVKEDINVGPVVAGNANMIETHGQMHISDPDAGENHFHVKNYGFINDAGHPELHPIVSALGGYLSIGSDGTWFYRIDTRKSVIQNLGEGESTTDTVTVTSIDGTSHVVTVTIHGTNDAPFCSSEVQLSPGSEDTVINLSSAQLLANASDIDANDLGQLSVENLTADHGSIVDNKDGTFSFNPDQDYNGQVHFTYDVKDTHGGITRTGASTTLQAINDNPDVKPITDSLTEGTEQQHQVNLLGNATDVEGDTLSISQVQITFEGRTGPLPKGVSFASDGHTLVVDSQNPTFQHLSEGQKADIVVNYMVDDNHGGQTPAVATLTMIGTDDKATLVSSHIDMTEGEALHTYYQLGSKVRGTLNLVDADTNDHTQFTFSSNQGTQGYGALTIWPDGHYEYDLDMARNHHSNYRIDALKAGETLTDQHEVKTSDGQTKLITVTIHGENDNARIEVSMPQALPASQNVTEEHFVPASQTHLYAGGMLRVVDPDHGDAELQPETITTAHHGEFSINANGSWSYKIDNAIDSVQQLGAGESFTETHTVHSKDGTASQLLTVTVHGTNDAPKVSAAVHLAPSTEDTDIQLSSVELLANATDIDHNDVGQLSIANLVADHGVIIDNKDGTFSFSPEKDYNGEVFFSYDVTDAHGGATQALATTSLTAVQDNAIISGVDTGSVTENTAGKDMSPDQALAGMGHLTGAMLYADGKLNISDPDTGENEFDTNQGGGHGYGYTYHGTYGQLVLNADGGWHYNVNAGNRHNGAMPGTVGTAIDKLGDGDSLTDTITVRAKDGTEHDIFITIHGSNDRPYCSSEVSLQSGTEDIDQTFTLAQLLANTVDVDSNDAGQLRIDNLLVDHGSIVDNNDGTYTLTQEQDYNGEVHFTYDVKDAHGGVTHTGASTTLAAINDNPDVLPITDSVKEDASNHHTVDLLLGASDKEGDALSINQLSYSIDGSSSSSQLPAGLSLSTDGHTIIVDATNSAYQHLANGQSQTITIAYQVNDGQGGHTQQTANLTIEGTDDKATLVSNVIQLTETQALDSQFHIYKGNLQLIDPDSGDNTQFTFSGKYLGLGYEPGHFDVWPDGSYQFRLQGASNRHADDLISSLHAGESMEIPYEVKTNEGQKITIMVKVIGEDNQARIEVGRYSRFDNHAYEDNISPGSTPNQIYSGGNLYVIDPDHSQAGFIAQHITTSEGGSFFINPRGNWAYTIDNDKVQHLGAGESYQKTFTVDSIDGSAQKDITVTVHGTNDAPVVSAQVQIAHGSEDTNIQLNAIDLLANATDVDDNDAGKLNIANLVADHGTISDNNNGTYTFHPEQDYNGQVHFTYDVKDTHGGITHTGATTTLAAVRDSAVITEVNTGSIVEDGPNSSGNAGMVTELASGTLNVVDPDSGENSFQYSQFGETKVQDSFGGELRIDSGGNWGYHVDNASLQQLAEGQTEEVIYRVHSRDGTPYDLHINVIGTNDAPTVNHVNLSNGSEDVNYQMQANQFGFTDVDSGDTLHSITLTNLPSATAGIFVLDGHDVSENQVITTSDISKLQFVPTNDFNGDLNFSYTVNDGHTDSQEATNTLHINPVNDVATMDGQSQSNISAEITEDSTNNVISGHLTLIDPDAGEDKFAANTQISGQYGQLTLDENGSWHYALNNASSTVNALEAGQQLTDTLTVISPDGSASETIAITIQGHSDTPSLQLQEAGAVQGLNLFAGIQGNGISQLQYSTDGVNFSSQIPPGFNLAADGHTLEVDPANVAYDHLANGVQHKVLVNYQLQEGTGSSAHQSSQQAQVVITGTSDRPAIQSFSANSDQFSGPVTGNLLQGATDVDDGAKLILQDLQFKDPSSHHYVTVHAGQDVSITGVGHIAIAPNGDYTFIPDPSFNGDTPGFIYRIVDVHGDYHDNSQSNLNIHINVNHQPTVQTLTTSTNEDTDLQFSAASFDYQDSDSDALDHLTITKIPDASSGVLLLNGHVVTQGQAITANNIDKLIFKPALNFNGDAHFSYVANDGHQDSISHTALLSVTAVNDLPTLTINQTNHIQGNLVATDVDIGDSLSFSAPQTTGSFGHLSIDPDSGTYTYTQHNSVAHMNYNSATSTYTGVDIFEVQVSDNHGGVARKYISFSAQATVSSTTAGNLVIRSSVPHQPVVTNSLPAGHTVINTPTSNHVSIDLSSASDSGSANNDDLTNDTTPTITGHTDIPFSKVSIYDGNTPVGHALSNASGDFSVTVSNLVEGLHSLSAKALGPSSILPAVSSVLDVQIDTQASVTIQIDPITSDNVINAQESGTDISVTGQVSGDVHQGDIISLVVGQHSYAATVDHSGHFSVNIAGAELASDSSITASVVTIDNAGNTANATQVMHYDTDTKVGMPTITFESAGSDNAYSKAEIAQGHAGTVTATVHASADAKVGEHLSVNGVDHVLDANSLAHGIALEVAPSGIVKAIMTDEYGNSNSALNMAANAKPEPIVVTAPPGSHHIGASLGIPTLMPTQTPVPVAEQGWKILVNGHYETSYSSQWGTLSINPKTGQLNYQEHANTHSGPHGSASTVGVHEDRFEVALQGSHHDDVIMHVQVNILSRGPGHSGKLTLGSEVLDMTVTPTFNHPAPPSQVVDAHDEPQSDFIADVSLDLDAIVVADNVDSDVTANKDHEEPSTVSATEQAQADPVAILPVSEAPVAVSIAVTSSPIDHYLQMIGISPQDIAPKDGAPTMSNLPDMQVLSSNEADADMVDTNQVDAFDSPLDDDKHHHDLAVLDDDLNEQSLNEPLIDHDDDSLHQALNDMHSQF</sequence>
<dbReference type="NCBIfam" id="TIGR01965">
    <property type="entry name" value="VCBS_repeat"/>
    <property type="match status" value="15"/>
</dbReference>
<dbReference type="HOGENOM" id="CLU_225968_0_0_6"/>
<dbReference type="STRING" id="167879.CPS_2430"/>
<dbReference type="RefSeq" id="WP_011043240.1">
    <property type="nucleotide sequence ID" value="NC_003910.7"/>
</dbReference>
<dbReference type="KEGG" id="cps:CPS_2430"/>
<dbReference type="Pfam" id="PF17803">
    <property type="entry name" value="Cadherin_4"/>
    <property type="match status" value="3"/>
</dbReference>
<dbReference type="Proteomes" id="UP000000547">
    <property type="component" value="Chromosome"/>
</dbReference>
<feature type="domain" description="Cadherin-like" evidence="3">
    <location>
        <begin position="883"/>
        <end position="979"/>
    </location>
</feature>
<dbReference type="EMBL" id="CP000083">
    <property type="protein sequence ID" value="AAZ27956.1"/>
    <property type="molecule type" value="Genomic_DNA"/>
</dbReference>
<dbReference type="Gene3D" id="2.60.40.3440">
    <property type="match status" value="1"/>
</dbReference>
<feature type="region of interest" description="Disordered" evidence="1">
    <location>
        <begin position="3146"/>
        <end position="3169"/>
    </location>
</feature>
<feature type="domain" description="Cadherin-like" evidence="3">
    <location>
        <begin position="1110"/>
        <end position="1207"/>
    </location>
</feature>
<dbReference type="Pfam" id="PF17963">
    <property type="entry name" value="Big_9"/>
    <property type="match status" value="1"/>
</dbReference>
<dbReference type="InterPro" id="IPR041690">
    <property type="entry name" value="Cadherin_5"/>
</dbReference>
<dbReference type="InterPro" id="IPR013783">
    <property type="entry name" value="Ig-like_fold"/>
</dbReference>
<feature type="domain" description="RapA2 cadherin-like" evidence="2">
    <location>
        <begin position="546"/>
        <end position="619"/>
    </location>
</feature>
<dbReference type="InterPro" id="IPR040853">
    <property type="entry name" value="RapA2_cadherin-like"/>
</dbReference>
<dbReference type="InterPro" id="IPR044016">
    <property type="entry name" value="Big_13"/>
</dbReference>
<evidence type="ECO:0000259" key="4">
    <source>
        <dbReference type="Pfam" id="PF19077"/>
    </source>
</evidence>
<reference evidence="5" key="1">
    <citation type="journal article" date="2005" name="Proc. Natl. Acad. Sci. U.S.A.">
        <title>The psychrophilic lifestyle as revealed by the genome sequence of Colwellia psychrerythraea 34H through genomic and proteomic analyses.</title>
        <authorList>
            <person name="Methe B.A."/>
            <person name="Nelson K.E."/>
            <person name="Deming J.W."/>
            <person name="Momen B."/>
            <person name="Melamud E."/>
            <person name="Zhang X."/>
            <person name="Moult J."/>
            <person name="Madupu R."/>
            <person name="Nelson W.C."/>
            <person name="Dodson R.J."/>
            <person name="Brinkac L.M."/>
            <person name="Daugherty S.C."/>
            <person name="Durkin A.S."/>
            <person name="DeBoy R.T."/>
            <person name="Kolonay J.F."/>
            <person name="Sullivan S.A."/>
            <person name="Zhou L."/>
            <person name="Davidsen T.M."/>
            <person name="Wu M."/>
            <person name="Huston A.L."/>
            <person name="Lewis M."/>
            <person name="Weaver B."/>
            <person name="Weidman J.F."/>
            <person name="Khouri H."/>
            <person name="Utterback T.R."/>
            <person name="Feldblyum T.V."/>
            <person name="Fraser C.M."/>
        </authorList>
    </citation>
    <scope>NUCLEOTIDE SEQUENCE [LARGE SCALE GENOMIC DNA]</scope>
    <source>
        <strain evidence="5">34H</strain>
    </source>
</reference>
<feature type="domain" description="RapA2 cadherin-like" evidence="2">
    <location>
        <begin position="652"/>
        <end position="725"/>
    </location>
</feature>
<evidence type="ECO:0000259" key="3">
    <source>
        <dbReference type="Pfam" id="PF17892"/>
    </source>
</evidence>
<feature type="domain" description="Bacterial Ig-like" evidence="4">
    <location>
        <begin position="3141"/>
        <end position="3238"/>
    </location>
</feature>
<dbReference type="InterPro" id="IPR010221">
    <property type="entry name" value="VCBS_dom"/>
</dbReference>
<feature type="domain" description="Cadherin-like" evidence="3">
    <location>
        <begin position="2892"/>
        <end position="3000"/>
    </location>
</feature>
<protein>
    <submittedName>
        <fullName evidence="5">VCBS repeat protein</fullName>
    </submittedName>
</protein>
<evidence type="ECO:0000313" key="6">
    <source>
        <dbReference type="Proteomes" id="UP000000547"/>
    </source>
</evidence>
<feature type="domain" description="Cadherin-like" evidence="3">
    <location>
        <begin position="2450"/>
        <end position="2560"/>
    </location>
</feature>
<evidence type="ECO:0000313" key="5">
    <source>
        <dbReference type="EMBL" id="AAZ27956.1"/>
    </source>
</evidence>
<dbReference type="Pfam" id="PF17892">
    <property type="entry name" value="Cadherin_5"/>
    <property type="match status" value="7"/>
</dbReference>
<organism evidence="5 6">
    <name type="scientific">Colwellia psychrerythraea (strain 34H / ATCC BAA-681)</name>
    <name type="common">Vibrio psychroerythus</name>
    <dbReference type="NCBI Taxonomy" id="167879"/>
    <lineage>
        <taxon>Bacteria</taxon>
        <taxon>Pseudomonadati</taxon>
        <taxon>Pseudomonadota</taxon>
        <taxon>Gammaproteobacteria</taxon>
        <taxon>Alteromonadales</taxon>
        <taxon>Colwelliaceae</taxon>
        <taxon>Colwellia</taxon>
    </lineage>
</organism>
<feature type="domain" description="Cadherin-like" evidence="3">
    <location>
        <begin position="1553"/>
        <end position="1650"/>
    </location>
</feature>
<evidence type="ECO:0000259" key="2">
    <source>
        <dbReference type="Pfam" id="PF17803"/>
    </source>
</evidence>
<dbReference type="Pfam" id="PF19077">
    <property type="entry name" value="Big_13"/>
    <property type="match status" value="1"/>
</dbReference>
<feature type="region of interest" description="Disordered" evidence="1">
    <location>
        <begin position="1"/>
        <end position="62"/>
    </location>
</feature>